<dbReference type="OrthoDB" id="5988262at2759"/>
<dbReference type="SUPFAM" id="SSF52047">
    <property type="entry name" value="RNI-like"/>
    <property type="match status" value="1"/>
</dbReference>
<keyword evidence="3" id="KW-1185">Reference proteome</keyword>
<dbReference type="InterPro" id="IPR032675">
    <property type="entry name" value="LRR_dom_sf"/>
</dbReference>
<evidence type="ECO:0008006" key="4">
    <source>
        <dbReference type="Google" id="ProtNLM"/>
    </source>
</evidence>
<dbReference type="OMA" id="CRIGGYL"/>
<dbReference type="Proteomes" id="UP000275408">
    <property type="component" value="Unassembled WGS sequence"/>
</dbReference>
<evidence type="ECO:0000313" key="3">
    <source>
        <dbReference type="Proteomes" id="UP000275408"/>
    </source>
</evidence>
<evidence type="ECO:0000313" key="2">
    <source>
        <dbReference type="EMBL" id="RMX49587.1"/>
    </source>
</evidence>
<dbReference type="InterPro" id="IPR050694">
    <property type="entry name" value="LRRC14/PRAME"/>
</dbReference>
<organism evidence="2 3">
    <name type="scientific">Pocillopora damicornis</name>
    <name type="common">Cauliflower coral</name>
    <name type="synonym">Millepora damicornis</name>
    <dbReference type="NCBI Taxonomy" id="46731"/>
    <lineage>
        <taxon>Eukaryota</taxon>
        <taxon>Metazoa</taxon>
        <taxon>Cnidaria</taxon>
        <taxon>Anthozoa</taxon>
        <taxon>Hexacorallia</taxon>
        <taxon>Scleractinia</taxon>
        <taxon>Astrocoeniina</taxon>
        <taxon>Pocilloporidae</taxon>
        <taxon>Pocillopora</taxon>
    </lineage>
</organism>
<dbReference type="PANTHER" id="PTHR14224">
    <property type="entry name" value="SIMILAR TO PREFERENTIALLY EXPRESSED ANTIGEN IN MELANOMA-LIKE 3"/>
    <property type="match status" value="1"/>
</dbReference>
<proteinExistence type="predicted"/>
<dbReference type="Gene3D" id="3.80.10.10">
    <property type="entry name" value="Ribonuclease Inhibitor"/>
    <property type="match status" value="1"/>
</dbReference>
<accession>A0A3M6U7I2</accession>
<comment type="caution">
    <text evidence="2">The sequence shown here is derived from an EMBL/GenBank/DDBJ whole genome shotgun (WGS) entry which is preliminary data.</text>
</comment>
<evidence type="ECO:0000256" key="1">
    <source>
        <dbReference type="ARBA" id="ARBA00022737"/>
    </source>
</evidence>
<name>A0A3M6U7I2_POCDA</name>
<dbReference type="AlphaFoldDB" id="A0A3M6U7I2"/>
<protein>
    <recommendedName>
        <fullName evidence="4">Leucine-rich repeat-containing protein 14</fullName>
    </recommendedName>
</protein>
<keyword evidence="1" id="KW-0677">Repeat</keyword>
<dbReference type="PANTHER" id="PTHR14224:SF37">
    <property type="entry name" value="LEUCINE-RICH REPEAT-CONTAINING PROTEIN 14"/>
    <property type="match status" value="1"/>
</dbReference>
<gene>
    <name evidence="2" type="ORF">pdam_00003040</name>
</gene>
<dbReference type="STRING" id="46731.A0A3M6U7I2"/>
<reference evidence="2 3" key="1">
    <citation type="journal article" date="2018" name="Sci. Rep.">
        <title>Comparative analysis of the Pocillopora damicornis genome highlights role of immune system in coral evolution.</title>
        <authorList>
            <person name="Cunning R."/>
            <person name="Bay R.A."/>
            <person name="Gillette P."/>
            <person name="Baker A.C."/>
            <person name="Traylor-Knowles N."/>
        </authorList>
    </citation>
    <scope>NUCLEOTIDE SEQUENCE [LARGE SCALE GENOMIC DNA]</scope>
    <source>
        <strain evidence="2">RSMAS</strain>
        <tissue evidence="2">Whole animal</tissue>
    </source>
</reference>
<dbReference type="GO" id="GO:0005737">
    <property type="term" value="C:cytoplasm"/>
    <property type="evidence" value="ECO:0007669"/>
    <property type="project" value="TreeGrafter"/>
</dbReference>
<sequence length="422" mass="47329">MIGSQSLLEYFTTKMSACSLVKLSASTIVQDGCIVERYDLSTLPRAVLQELLLTSISQSRILCLRTLIVNWPLRQLILQNVQGFDEPKAVLLAYCLQKFKRDLQLVDIRGCNIGLHGTTAFCKLAGDIQVSDNDVLGMKILDTRPTAEYIKENFPTKALCQRIPPTVVMLDCVVDKDNCGLVIQACIKHSVIDLKISHLKVDSFRGNKLRTLLSSLESSIIKGLNLEMNGLQEDGIKVISPIVSTFTNLTDLNLSYTGITSQNTSAIQEIANICHRVTTLRKLDMSGNYIRSGVYTILSHLQSPLTRLDLRGCGVRESDLREMCKLDTLEHLQSLKLDGGAFVNCIKLLCRFVLKSAATLEYLSLEDHMFNSSSVSPLRQMITTLPLLKRLSLSYNHFSPDDIRTFKDNFPALELVYKEWLY</sequence>
<dbReference type="EMBL" id="RCHS01002083">
    <property type="protein sequence ID" value="RMX49587.1"/>
    <property type="molecule type" value="Genomic_DNA"/>
</dbReference>